<dbReference type="EMBL" id="JAHXPT010000007">
    <property type="protein sequence ID" value="MBW6410482.1"/>
    <property type="molecule type" value="Genomic_DNA"/>
</dbReference>
<feature type="transmembrane region" description="Helical" evidence="8">
    <location>
        <begin position="328"/>
        <end position="349"/>
    </location>
</feature>
<feature type="transmembrane region" description="Helical" evidence="8">
    <location>
        <begin position="180"/>
        <end position="201"/>
    </location>
</feature>
<evidence type="ECO:0000256" key="7">
    <source>
        <dbReference type="ARBA" id="ARBA00023136"/>
    </source>
</evidence>
<evidence type="ECO:0000313" key="10">
    <source>
        <dbReference type="Proteomes" id="UP001519921"/>
    </source>
</evidence>
<evidence type="ECO:0000256" key="8">
    <source>
        <dbReference type="RuleBase" id="RU365092"/>
    </source>
</evidence>
<dbReference type="PANTHER" id="PTHR30003">
    <property type="entry name" value="L-LACTATE PERMEASE"/>
    <property type="match status" value="1"/>
</dbReference>
<feature type="transmembrane region" description="Helical" evidence="8">
    <location>
        <begin position="59"/>
        <end position="81"/>
    </location>
</feature>
<feature type="transmembrane region" description="Helical" evidence="8">
    <location>
        <begin position="489"/>
        <end position="511"/>
    </location>
</feature>
<proteinExistence type="inferred from homology"/>
<keyword evidence="4 8" id="KW-1003">Cell membrane</keyword>
<accession>A0ABS7AP83</accession>
<evidence type="ECO:0000313" key="9">
    <source>
        <dbReference type="EMBL" id="MBW6410482.1"/>
    </source>
</evidence>
<comment type="caution">
    <text evidence="9">The sequence shown here is derived from an EMBL/GenBank/DDBJ whole genome shotgun (WGS) entry which is preliminary data.</text>
</comment>
<feature type="transmembrane region" description="Helical" evidence="8">
    <location>
        <begin position="369"/>
        <end position="386"/>
    </location>
</feature>
<name>A0ABS7AP83_9CLOT</name>
<comment type="similarity">
    <text evidence="2 8">Belongs to the lactate permease family.</text>
</comment>
<keyword evidence="6 8" id="KW-1133">Transmembrane helix</keyword>
<evidence type="ECO:0000256" key="6">
    <source>
        <dbReference type="ARBA" id="ARBA00022989"/>
    </source>
</evidence>
<dbReference type="Proteomes" id="UP001519921">
    <property type="component" value="Unassembled WGS sequence"/>
</dbReference>
<evidence type="ECO:0000256" key="2">
    <source>
        <dbReference type="ARBA" id="ARBA00010100"/>
    </source>
</evidence>
<protein>
    <recommendedName>
        <fullName evidence="8">L-lactate permease</fullName>
    </recommendedName>
</protein>
<organism evidence="9 10">
    <name type="scientific">Clostridium weizhouense</name>
    <dbReference type="NCBI Taxonomy" id="2859781"/>
    <lineage>
        <taxon>Bacteria</taxon>
        <taxon>Bacillati</taxon>
        <taxon>Bacillota</taxon>
        <taxon>Clostridia</taxon>
        <taxon>Eubacteriales</taxon>
        <taxon>Clostridiaceae</taxon>
        <taxon>Clostridium</taxon>
    </lineage>
</organism>
<evidence type="ECO:0000256" key="5">
    <source>
        <dbReference type="ARBA" id="ARBA00022692"/>
    </source>
</evidence>
<feature type="transmembrane region" description="Helical" evidence="8">
    <location>
        <begin position="207"/>
        <end position="230"/>
    </location>
</feature>
<dbReference type="Pfam" id="PF02652">
    <property type="entry name" value="Lactate_perm"/>
    <property type="match status" value="1"/>
</dbReference>
<dbReference type="InterPro" id="IPR003804">
    <property type="entry name" value="Lactate_perm"/>
</dbReference>
<sequence>MYLYFVIACIPILWIMVSLGKFKIPGYKACPTALLITFLLAIFVWKMNVKEAITSVLEGFALALWPIILIIIAAVFIYNLSEYTGSMKTIKNIMTGVTNDKRILVLILAWGFGGFLEAVSGMGTAVTIPASVLAGLGFQPVFAAIICLIANTTSTAFGAIGLPVTTLAKVTSLDIHKLSYIISIQLAPLIIIIPFILIMLTGKNIKAIKGVIGITLVSGLGFAIPQIIVAKYFGGELPGVVGGAISMALTIFIAEKYYKEAKDDKYVIQIVQNNEKLSIKKIILAWSPFILIFLFIIIFSPFCPHIYKPLSNIKTSIYIYKGIDSKPYTCYWIINPGTLIIIASYISGLIQGVSLKKITSIFWETIKEMYKPAITIISIIALAKIMGYSGMIKSIAEILVLATGTYYPFISPIIGALGTFVTGSDTSSNILFGELQVEAAKSVGINPYWLAASNILGATGGKMISPQSIAVATAATGLTDSEGKILSSTVKICLIYVLVGGIIVFLGRYIFA</sequence>
<evidence type="ECO:0000256" key="4">
    <source>
        <dbReference type="ARBA" id="ARBA00022475"/>
    </source>
</evidence>
<feature type="transmembrane region" description="Helical" evidence="8">
    <location>
        <begin position="283"/>
        <end position="307"/>
    </location>
</feature>
<feature type="transmembrane region" description="Helical" evidence="8">
    <location>
        <begin position="5"/>
        <end position="22"/>
    </location>
</feature>
<feature type="transmembrane region" description="Helical" evidence="8">
    <location>
        <begin position="29"/>
        <end position="47"/>
    </location>
</feature>
<evidence type="ECO:0000256" key="3">
    <source>
        <dbReference type="ARBA" id="ARBA00022448"/>
    </source>
</evidence>
<keyword evidence="7 8" id="KW-0472">Membrane</keyword>
<feature type="transmembrane region" description="Helical" evidence="8">
    <location>
        <begin position="102"/>
        <end position="122"/>
    </location>
</feature>
<dbReference type="NCBIfam" id="TIGR00795">
    <property type="entry name" value="lctP"/>
    <property type="match status" value="1"/>
</dbReference>
<dbReference type="RefSeq" id="WP_219779843.1">
    <property type="nucleotide sequence ID" value="NZ_JAHXPT010000007.1"/>
</dbReference>
<gene>
    <name evidence="9" type="ORF">KYD98_10285</name>
</gene>
<keyword evidence="3 8" id="KW-0813">Transport</keyword>
<keyword evidence="10" id="KW-1185">Reference proteome</keyword>
<feature type="transmembrane region" description="Helical" evidence="8">
    <location>
        <begin position="398"/>
        <end position="421"/>
    </location>
</feature>
<keyword evidence="5 8" id="KW-0812">Transmembrane</keyword>
<reference evidence="9 10" key="1">
    <citation type="submission" date="2021-07" db="EMBL/GenBank/DDBJ databases">
        <title>Clostridium weizhouense sp. nov., an anaerobic bacterium isolated from activated sludge of Petroleum wastewater.</title>
        <authorList>
            <person name="Li Q."/>
        </authorList>
    </citation>
    <scope>NUCLEOTIDE SEQUENCE [LARGE SCALE GENOMIC DNA]</scope>
    <source>
        <strain evidence="9 10">YB-6</strain>
    </source>
</reference>
<comment type="subcellular location">
    <subcellularLocation>
        <location evidence="1 8">Cell membrane</location>
        <topology evidence="1 8">Multi-pass membrane protein</topology>
    </subcellularLocation>
</comment>
<comment type="function">
    <text evidence="8">Uptake of L-lactate across the membrane. Can also transport D-lactate and glycolate.</text>
</comment>
<feature type="transmembrane region" description="Helical" evidence="8">
    <location>
        <begin position="142"/>
        <end position="168"/>
    </location>
</feature>
<dbReference type="PANTHER" id="PTHR30003:SF0">
    <property type="entry name" value="GLYCOLATE PERMEASE GLCA-RELATED"/>
    <property type="match status" value="1"/>
</dbReference>
<feature type="transmembrane region" description="Helical" evidence="8">
    <location>
        <begin position="237"/>
        <end position="254"/>
    </location>
</feature>
<evidence type="ECO:0000256" key="1">
    <source>
        <dbReference type="ARBA" id="ARBA00004651"/>
    </source>
</evidence>